<protein>
    <submittedName>
        <fullName evidence="2">Multidrug transporter</fullName>
    </submittedName>
</protein>
<organism evidence="2 3">
    <name type="scientific">Hymenobacter humi</name>
    <dbReference type="NCBI Taxonomy" id="1411620"/>
    <lineage>
        <taxon>Bacteria</taxon>
        <taxon>Pseudomonadati</taxon>
        <taxon>Bacteroidota</taxon>
        <taxon>Cytophagia</taxon>
        <taxon>Cytophagales</taxon>
        <taxon>Hymenobacteraceae</taxon>
        <taxon>Hymenobacter</taxon>
    </lineage>
</organism>
<keyword evidence="3" id="KW-1185">Reference proteome</keyword>
<reference evidence="3" key="1">
    <citation type="journal article" date="2019" name="Int. J. Syst. Evol. Microbiol.">
        <title>The Global Catalogue of Microorganisms (GCM) 10K type strain sequencing project: providing services to taxonomists for standard genome sequencing and annotation.</title>
        <authorList>
            <consortium name="The Broad Institute Genomics Platform"/>
            <consortium name="The Broad Institute Genome Sequencing Center for Infectious Disease"/>
            <person name="Wu L."/>
            <person name="Ma J."/>
        </authorList>
    </citation>
    <scope>NUCLEOTIDE SEQUENCE [LARGE SCALE GENOMIC DNA]</scope>
    <source>
        <strain evidence="3">JCM 19635</strain>
    </source>
</reference>
<proteinExistence type="predicted"/>
<dbReference type="EMBL" id="JBHTEK010000001">
    <property type="protein sequence ID" value="MFC7669993.1"/>
    <property type="molecule type" value="Genomic_DNA"/>
</dbReference>
<feature type="transmembrane region" description="Helical" evidence="1">
    <location>
        <begin position="230"/>
        <end position="250"/>
    </location>
</feature>
<dbReference type="RefSeq" id="WP_380205463.1">
    <property type="nucleotide sequence ID" value="NZ_JBHTEK010000001.1"/>
</dbReference>
<accession>A0ABW2UCE8</accession>
<evidence type="ECO:0000313" key="2">
    <source>
        <dbReference type="EMBL" id="MFC7669993.1"/>
    </source>
</evidence>
<feature type="transmembrane region" description="Helical" evidence="1">
    <location>
        <begin position="34"/>
        <end position="56"/>
    </location>
</feature>
<gene>
    <name evidence="2" type="ORF">ACFQT0_23460</name>
</gene>
<name>A0ABW2UCE8_9BACT</name>
<feature type="transmembrane region" description="Helical" evidence="1">
    <location>
        <begin position="111"/>
        <end position="131"/>
    </location>
</feature>
<keyword evidence="1" id="KW-1133">Transmembrane helix</keyword>
<keyword evidence="1" id="KW-0472">Membrane</keyword>
<feature type="transmembrane region" description="Helical" evidence="1">
    <location>
        <begin position="76"/>
        <end position="99"/>
    </location>
</feature>
<keyword evidence="1" id="KW-0812">Transmembrane</keyword>
<feature type="transmembrane region" description="Helical" evidence="1">
    <location>
        <begin position="187"/>
        <end position="210"/>
    </location>
</feature>
<sequence>METTYKLNVPVSTAAVKKAGKLSIDLVPSKVTKWLLAVTAVLLLANILVIVLKLTMEHQTRLSWYFDQYFNFNYEGNFPTFFSSLILALAAGILLFLYFITKQQKNSQAPFRWLILSLIFTFLAIDENIQIHELITKIVRPRLTTELSGFLHWAWVVPYSIAFVFIVGYFTPFVLKLPAKTRNMIMLAGFMYVFGAVGLELVEGHLYMSYGVEHIFNQLLYCVEELLEMTAVILFIHTLLGYIVSIRVNLRLRSR</sequence>
<evidence type="ECO:0000256" key="1">
    <source>
        <dbReference type="SAM" id="Phobius"/>
    </source>
</evidence>
<evidence type="ECO:0000313" key="3">
    <source>
        <dbReference type="Proteomes" id="UP001596513"/>
    </source>
</evidence>
<feature type="transmembrane region" description="Helical" evidence="1">
    <location>
        <begin position="151"/>
        <end position="175"/>
    </location>
</feature>
<comment type="caution">
    <text evidence="2">The sequence shown here is derived from an EMBL/GenBank/DDBJ whole genome shotgun (WGS) entry which is preliminary data.</text>
</comment>
<dbReference type="Proteomes" id="UP001596513">
    <property type="component" value="Unassembled WGS sequence"/>
</dbReference>